<evidence type="ECO:0000313" key="2">
    <source>
        <dbReference type="Proteomes" id="UP000824120"/>
    </source>
</evidence>
<protein>
    <submittedName>
        <fullName evidence="1">Uncharacterized protein</fullName>
    </submittedName>
</protein>
<name>A0A9J5WQT6_SOLCO</name>
<reference evidence="1 2" key="1">
    <citation type="submission" date="2020-09" db="EMBL/GenBank/DDBJ databases">
        <title>De no assembly of potato wild relative species, Solanum commersonii.</title>
        <authorList>
            <person name="Cho K."/>
        </authorList>
    </citation>
    <scope>NUCLEOTIDE SEQUENCE [LARGE SCALE GENOMIC DNA]</scope>
    <source>
        <strain evidence="1">LZ3.2</strain>
        <tissue evidence="1">Leaf</tissue>
    </source>
</reference>
<dbReference type="OrthoDB" id="1743486at2759"/>
<accession>A0A9J5WQT6</accession>
<dbReference type="EMBL" id="JACXVP010000011">
    <property type="protein sequence ID" value="KAG5577376.1"/>
    <property type="molecule type" value="Genomic_DNA"/>
</dbReference>
<gene>
    <name evidence="1" type="ORF">H5410_057510</name>
</gene>
<evidence type="ECO:0000313" key="1">
    <source>
        <dbReference type="EMBL" id="KAG5577376.1"/>
    </source>
</evidence>
<comment type="caution">
    <text evidence="1">The sequence shown here is derived from an EMBL/GenBank/DDBJ whole genome shotgun (WGS) entry which is preliminary data.</text>
</comment>
<keyword evidence="2" id="KW-1185">Reference proteome</keyword>
<proteinExistence type="predicted"/>
<dbReference type="AlphaFoldDB" id="A0A9J5WQT6"/>
<sequence>MIDSKADVSCVQEGLVPTKYFEKTTHMVRSTSGHALDIHYKLPNTRICQNKGFSATYKDRDISYTCITNPISRDINAFINMKQEHVDSLQLELFSINIFDTLKSIKVQEKIKLISEQIAVDICADHPSALWNHKKHIVTLPYEDNFSENGMVIDIVYDILSCKEIVEFDDEIYYYHNYYYDILE</sequence>
<organism evidence="1 2">
    <name type="scientific">Solanum commersonii</name>
    <name type="common">Commerson's wild potato</name>
    <name type="synonym">Commerson's nightshade</name>
    <dbReference type="NCBI Taxonomy" id="4109"/>
    <lineage>
        <taxon>Eukaryota</taxon>
        <taxon>Viridiplantae</taxon>
        <taxon>Streptophyta</taxon>
        <taxon>Embryophyta</taxon>
        <taxon>Tracheophyta</taxon>
        <taxon>Spermatophyta</taxon>
        <taxon>Magnoliopsida</taxon>
        <taxon>eudicotyledons</taxon>
        <taxon>Gunneridae</taxon>
        <taxon>Pentapetalae</taxon>
        <taxon>asterids</taxon>
        <taxon>lamiids</taxon>
        <taxon>Solanales</taxon>
        <taxon>Solanaceae</taxon>
        <taxon>Solanoideae</taxon>
        <taxon>Solaneae</taxon>
        <taxon>Solanum</taxon>
    </lineage>
</organism>
<dbReference type="Proteomes" id="UP000824120">
    <property type="component" value="Chromosome 11"/>
</dbReference>